<accession>A0A2G1UQJ1</accession>
<evidence type="ECO:0000313" key="5">
    <source>
        <dbReference type="Proteomes" id="UP000231409"/>
    </source>
</evidence>
<dbReference type="InterPro" id="IPR027385">
    <property type="entry name" value="Beta-barrel_OMP"/>
</dbReference>
<dbReference type="SUPFAM" id="SSF56925">
    <property type="entry name" value="OMPA-like"/>
    <property type="match status" value="1"/>
</dbReference>
<evidence type="ECO:0000313" key="4">
    <source>
        <dbReference type="EMBL" id="PHQ16723.1"/>
    </source>
</evidence>
<evidence type="ECO:0000259" key="3">
    <source>
        <dbReference type="Pfam" id="PF13505"/>
    </source>
</evidence>
<keyword evidence="1 2" id="KW-0732">Signal</keyword>
<comment type="caution">
    <text evidence="4">The sequence shown here is derived from an EMBL/GenBank/DDBJ whole genome shotgun (WGS) entry which is preliminary data.</text>
</comment>
<dbReference type="Proteomes" id="UP000231409">
    <property type="component" value="Unassembled WGS sequence"/>
</dbReference>
<evidence type="ECO:0000256" key="2">
    <source>
        <dbReference type="SAM" id="SignalP"/>
    </source>
</evidence>
<organism evidence="4 5">
    <name type="scientific">Marinobacter profundi</name>
    <dbReference type="NCBI Taxonomy" id="2666256"/>
    <lineage>
        <taxon>Bacteria</taxon>
        <taxon>Pseudomonadati</taxon>
        <taxon>Pseudomonadota</taxon>
        <taxon>Gammaproteobacteria</taxon>
        <taxon>Pseudomonadales</taxon>
        <taxon>Marinobacteraceae</taxon>
        <taxon>Marinobacter</taxon>
    </lineage>
</organism>
<dbReference type="RefSeq" id="WP_099612975.1">
    <property type="nucleotide sequence ID" value="NZ_KZ319367.1"/>
</dbReference>
<protein>
    <recommendedName>
        <fullName evidence="3">Outer membrane protein beta-barrel domain-containing protein</fullName>
    </recommendedName>
</protein>
<feature type="domain" description="Outer membrane protein beta-barrel" evidence="3">
    <location>
        <begin position="52"/>
        <end position="199"/>
    </location>
</feature>
<dbReference type="AlphaFoldDB" id="A0A2G1UQJ1"/>
<keyword evidence="5" id="KW-1185">Reference proteome</keyword>
<reference evidence="4 5" key="1">
    <citation type="submission" date="2017-09" db="EMBL/GenBank/DDBJ databases">
        <title>The draft genome sequences of Marinobacter sp. PWS21.</title>
        <authorList>
            <person name="Cao J."/>
        </authorList>
    </citation>
    <scope>NUCLEOTIDE SEQUENCE [LARGE SCALE GENOMIC DNA]</scope>
    <source>
        <strain evidence="4 5">PWS21</strain>
    </source>
</reference>
<feature type="signal peptide" evidence="2">
    <location>
        <begin position="1"/>
        <end position="24"/>
    </location>
</feature>
<dbReference type="Pfam" id="PF13505">
    <property type="entry name" value="OMP_b-brl"/>
    <property type="match status" value="1"/>
</dbReference>
<dbReference type="EMBL" id="NTFH01000003">
    <property type="protein sequence ID" value="PHQ16723.1"/>
    <property type="molecule type" value="Genomic_DNA"/>
</dbReference>
<sequence>MNQVLRTLLLPGLVSVITSTPVTAADDVPREELNYVGILATALEHRGVGTVTEEEVWSSAATLVVGGHITDLFHAELRAGGGYKDATVEGLALSVDYFASWYLGMHYPLTDYANVYGQFGFSYISGEAELANPDAAENRQFSYLEGDYPDSSFSVSWLAGMDVEILSNTYLVLEGGRLFKDTGSDVNTFQFSGGLRYEF</sequence>
<evidence type="ECO:0000256" key="1">
    <source>
        <dbReference type="ARBA" id="ARBA00022729"/>
    </source>
</evidence>
<feature type="chain" id="PRO_5013921624" description="Outer membrane protein beta-barrel domain-containing protein" evidence="2">
    <location>
        <begin position="25"/>
        <end position="199"/>
    </location>
</feature>
<name>A0A2G1UQJ1_9GAMM</name>
<gene>
    <name evidence="4" type="ORF">CLH61_01725</name>
</gene>
<proteinExistence type="predicted"/>
<dbReference type="InterPro" id="IPR011250">
    <property type="entry name" value="OMP/PagP_B-barrel"/>
</dbReference>